<proteinExistence type="inferred from homology"/>
<dbReference type="GO" id="GO:0000118">
    <property type="term" value="C:histone deacetylase complex"/>
    <property type="evidence" value="ECO:0007669"/>
    <property type="project" value="TreeGrafter"/>
</dbReference>
<evidence type="ECO:0000256" key="2">
    <source>
        <dbReference type="ARBA" id="ARBA00007738"/>
    </source>
</evidence>
<keyword evidence="5" id="KW-0378">Hydrolase</keyword>
<dbReference type="EC" id="3.5.1.98" evidence="3"/>
<evidence type="ECO:0000256" key="1">
    <source>
        <dbReference type="ARBA" id="ARBA00004123"/>
    </source>
</evidence>
<evidence type="ECO:0000256" key="7">
    <source>
        <dbReference type="ARBA" id="ARBA00023015"/>
    </source>
</evidence>
<comment type="similarity">
    <text evidence="2">Belongs to the histone deacetylase family. HD type 2 subfamily.</text>
</comment>
<dbReference type="EMBL" id="JARAOO010000002">
    <property type="protein sequence ID" value="KAJ7978839.1"/>
    <property type="molecule type" value="Genomic_DNA"/>
</dbReference>
<dbReference type="SUPFAM" id="SSF52768">
    <property type="entry name" value="Arginase/deacetylase"/>
    <property type="match status" value="1"/>
</dbReference>
<evidence type="ECO:0000256" key="4">
    <source>
        <dbReference type="ARBA" id="ARBA00022491"/>
    </source>
</evidence>
<evidence type="ECO:0000259" key="11">
    <source>
        <dbReference type="Pfam" id="PF00850"/>
    </source>
</evidence>
<keyword evidence="7" id="KW-0805">Transcription regulation</keyword>
<dbReference type="AlphaFoldDB" id="A0AAD7QCJ9"/>
<dbReference type="GO" id="GO:0141221">
    <property type="term" value="F:histone deacetylase activity, hydrolytic mechanism"/>
    <property type="evidence" value="ECO:0007669"/>
    <property type="project" value="UniProtKB-EC"/>
</dbReference>
<evidence type="ECO:0000256" key="8">
    <source>
        <dbReference type="ARBA" id="ARBA00023163"/>
    </source>
</evidence>
<organism evidence="12 13">
    <name type="scientific">Quillaja saponaria</name>
    <name type="common">Soap bark tree</name>
    <dbReference type="NCBI Taxonomy" id="32244"/>
    <lineage>
        <taxon>Eukaryota</taxon>
        <taxon>Viridiplantae</taxon>
        <taxon>Streptophyta</taxon>
        <taxon>Embryophyta</taxon>
        <taxon>Tracheophyta</taxon>
        <taxon>Spermatophyta</taxon>
        <taxon>Magnoliopsida</taxon>
        <taxon>eudicotyledons</taxon>
        <taxon>Gunneridae</taxon>
        <taxon>Pentapetalae</taxon>
        <taxon>rosids</taxon>
        <taxon>fabids</taxon>
        <taxon>Fabales</taxon>
        <taxon>Quillajaceae</taxon>
        <taxon>Quillaja</taxon>
    </lineage>
</organism>
<gene>
    <name evidence="12" type="ORF">O6P43_002307</name>
</gene>
<dbReference type="KEGG" id="qsa:O6P43_002307"/>
<dbReference type="InterPro" id="IPR023801">
    <property type="entry name" value="His_deacetylse_dom"/>
</dbReference>
<dbReference type="GO" id="GO:0005737">
    <property type="term" value="C:cytoplasm"/>
    <property type="evidence" value="ECO:0007669"/>
    <property type="project" value="TreeGrafter"/>
</dbReference>
<dbReference type="Proteomes" id="UP001163823">
    <property type="component" value="Chromosome 2"/>
</dbReference>
<evidence type="ECO:0000256" key="5">
    <source>
        <dbReference type="ARBA" id="ARBA00022801"/>
    </source>
</evidence>
<protein>
    <recommendedName>
        <fullName evidence="3">histone deacetylase</fullName>
        <ecNumber evidence="3">3.5.1.98</ecNumber>
    </recommendedName>
</protein>
<evidence type="ECO:0000313" key="13">
    <source>
        <dbReference type="Proteomes" id="UP001163823"/>
    </source>
</evidence>
<evidence type="ECO:0000256" key="3">
    <source>
        <dbReference type="ARBA" id="ARBA00012111"/>
    </source>
</evidence>
<accession>A0AAD7QCJ9</accession>
<evidence type="ECO:0000256" key="10">
    <source>
        <dbReference type="SAM" id="MobiDB-lite"/>
    </source>
</evidence>
<dbReference type="GO" id="GO:0040029">
    <property type="term" value="P:epigenetic regulation of gene expression"/>
    <property type="evidence" value="ECO:0007669"/>
    <property type="project" value="TreeGrafter"/>
</dbReference>
<evidence type="ECO:0000256" key="6">
    <source>
        <dbReference type="ARBA" id="ARBA00022853"/>
    </source>
</evidence>
<comment type="subcellular location">
    <subcellularLocation>
        <location evidence="1">Nucleus</location>
    </subcellularLocation>
</comment>
<dbReference type="Gene3D" id="3.40.800.20">
    <property type="entry name" value="Histone deacetylase domain"/>
    <property type="match status" value="1"/>
</dbReference>
<dbReference type="InterPro" id="IPR023696">
    <property type="entry name" value="Ureohydrolase_dom_sf"/>
</dbReference>
<feature type="domain" description="Histone deacetylase" evidence="11">
    <location>
        <begin position="163"/>
        <end position="212"/>
    </location>
</feature>
<keyword evidence="9" id="KW-0539">Nucleus</keyword>
<dbReference type="PANTHER" id="PTHR10625">
    <property type="entry name" value="HISTONE DEACETYLASE HDAC1-RELATED"/>
    <property type="match status" value="1"/>
</dbReference>
<evidence type="ECO:0000313" key="12">
    <source>
        <dbReference type="EMBL" id="KAJ7978839.1"/>
    </source>
</evidence>
<reference evidence="12" key="1">
    <citation type="journal article" date="2023" name="Science">
        <title>Elucidation of the pathway for biosynthesis of saponin adjuvants from the soapbark tree.</title>
        <authorList>
            <person name="Reed J."/>
            <person name="Orme A."/>
            <person name="El-Demerdash A."/>
            <person name="Owen C."/>
            <person name="Martin L.B.B."/>
            <person name="Misra R.C."/>
            <person name="Kikuchi S."/>
            <person name="Rejzek M."/>
            <person name="Martin A.C."/>
            <person name="Harkess A."/>
            <person name="Leebens-Mack J."/>
            <person name="Louveau T."/>
            <person name="Stephenson M.J."/>
            <person name="Osbourn A."/>
        </authorList>
    </citation>
    <scope>NUCLEOTIDE SEQUENCE</scope>
    <source>
        <strain evidence="12">S10</strain>
    </source>
</reference>
<comment type="caution">
    <text evidence="12">The sequence shown here is derived from an EMBL/GenBank/DDBJ whole genome shotgun (WGS) entry which is preliminary data.</text>
</comment>
<dbReference type="Pfam" id="PF00850">
    <property type="entry name" value="Hist_deacetyl"/>
    <property type="match status" value="1"/>
</dbReference>
<dbReference type="InterPro" id="IPR037138">
    <property type="entry name" value="His_deacetylse_dom_sf"/>
</dbReference>
<keyword evidence="6" id="KW-0156">Chromatin regulator</keyword>
<dbReference type="PANTHER" id="PTHR10625:SF5">
    <property type="entry name" value="HISTONE DEACETYLASE"/>
    <property type="match status" value="1"/>
</dbReference>
<feature type="region of interest" description="Disordered" evidence="10">
    <location>
        <begin position="1"/>
        <end position="28"/>
    </location>
</feature>
<keyword evidence="13" id="KW-1185">Reference proteome</keyword>
<sequence>MGADRLKMNRLRNGEAQNNLPKQRDRNLSQGFNGGVVNLASDGSNARPYYDGNSGEASDGLKEILKPDVVCKWAGKQKEMTLEDMYGQEMVDDDDDDDDSDWEPIEKCVKIMKWFCTNCTMVNVDGVIHCKKLSIFVRLRLRLSLRGLIRYFTPDTYANEHSACSAGLQLVRPPGHHAGVRQAKGFCLHNNAALAALAAQVSGARKVLTVDWIFLQPSLLTKTYTFLLFLALACFS</sequence>
<keyword evidence="4" id="KW-0678">Repressor</keyword>
<keyword evidence="8" id="KW-0804">Transcription</keyword>
<evidence type="ECO:0000256" key="9">
    <source>
        <dbReference type="ARBA" id="ARBA00023242"/>
    </source>
</evidence>
<name>A0AAD7QCJ9_QUISA</name>